<sequence>MATICSLIAGASAAFIYVQWREINEFTFMITFLPLLTVIALAPLSVVLWIVTWVKYRNLR</sequence>
<comment type="caution">
    <text evidence="2">The sequence shown here is derived from an EMBL/GenBank/DDBJ whole genome shotgun (WGS) entry which is preliminary data.</text>
</comment>
<gene>
    <name evidence="2" type="ORF">OKA05_16260</name>
</gene>
<dbReference type="EMBL" id="JAPDDT010000007">
    <property type="protein sequence ID" value="MCW1924122.1"/>
    <property type="molecule type" value="Genomic_DNA"/>
</dbReference>
<dbReference type="Proteomes" id="UP001320876">
    <property type="component" value="Unassembled WGS sequence"/>
</dbReference>
<keyword evidence="1" id="KW-0812">Transmembrane</keyword>
<feature type="transmembrane region" description="Helical" evidence="1">
    <location>
        <begin position="29"/>
        <end position="54"/>
    </location>
</feature>
<evidence type="ECO:0000313" key="3">
    <source>
        <dbReference type="Proteomes" id="UP001320876"/>
    </source>
</evidence>
<keyword evidence="3" id="KW-1185">Reference proteome</keyword>
<reference evidence="2 3" key="1">
    <citation type="submission" date="2022-10" db="EMBL/GenBank/DDBJ databases">
        <title>Luteolibacter arcticus strain CCTCC AB 2014275, whole genome shotgun sequencing project.</title>
        <authorList>
            <person name="Zhao G."/>
            <person name="Shen L."/>
        </authorList>
    </citation>
    <scope>NUCLEOTIDE SEQUENCE [LARGE SCALE GENOMIC DNA]</scope>
    <source>
        <strain evidence="2 3">CCTCC AB 2014275</strain>
    </source>
</reference>
<protein>
    <submittedName>
        <fullName evidence="2">Uncharacterized protein</fullName>
    </submittedName>
</protein>
<accession>A0ABT3GKU1</accession>
<evidence type="ECO:0000313" key="2">
    <source>
        <dbReference type="EMBL" id="MCW1924122.1"/>
    </source>
</evidence>
<organism evidence="2 3">
    <name type="scientific">Luteolibacter arcticus</name>
    <dbReference type="NCBI Taxonomy" id="1581411"/>
    <lineage>
        <taxon>Bacteria</taxon>
        <taxon>Pseudomonadati</taxon>
        <taxon>Verrucomicrobiota</taxon>
        <taxon>Verrucomicrobiia</taxon>
        <taxon>Verrucomicrobiales</taxon>
        <taxon>Verrucomicrobiaceae</taxon>
        <taxon>Luteolibacter</taxon>
    </lineage>
</organism>
<keyword evidence="1" id="KW-0472">Membrane</keyword>
<proteinExistence type="predicted"/>
<keyword evidence="1" id="KW-1133">Transmembrane helix</keyword>
<name>A0ABT3GKU1_9BACT</name>
<evidence type="ECO:0000256" key="1">
    <source>
        <dbReference type="SAM" id="Phobius"/>
    </source>
</evidence>
<dbReference type="RefSeq" id="WP_264488230.1">
    <property type="nucleotide sequence ID" value="NZ_JAPDDT010000007.1"/>
</dbReference>